<evidence type="ECO:0000313" key="8">
    <source>
        <dbReference type="EMBL" id="AMN16301.1"/>
    </source>
</evidence>
<evidence type="ECO:0000313" key="1">
    <source>
        <dbReference type="EMBL" id="AIG63064.1"/>
    </source>
</evidence>
<evidence type="ECO:0000313" key="3">
    <source>
        <dbReference type="EMBL" id="AMN15612.1"/>
    </source>
</evidence>
<evidence type="ECO:0000313" key="4">
    <source>
        <dbReference type="EMBL" id="AMN15750.1"/>
    </source>
</evidence>
<dbReference type="EMBL" id="KU738900">
    <property type="protein sequence ID" value="AMN15888.1"/>
    <property type="molecule type" value="Genomic_DNA"/>
</dbReference>
<gene>
    <name evidence="1" type="ORF">HaSNPV-AC53_022</name>
</gene>
<proteinExistence type="predicted"/>
<evidence type="ECO:0000313" key="5">
    <source>
        <dbReference type="EMBL" id="AMN15888.1"/>
    </source>
</evidence>
<evidence type="ECO:0000313" key="2">
    <source>
        <dbReference type="EMBL" id="AMN15474.1"/>
    </source>
</evidence>
<evidence type="ECO:0000313" key="7">
    <source>
        <dbReference type="EMBL" id="AMN16164.1"/>
    </source>
</evidence>
<organism evidence="1">
    <name type="scientific">Helicoverpa SNPV AC53</name>
    <dbReference type="NCBI Taxonomy" id="1569367"/>
    <lineage>
        <taxon>Viruses</taxon>
        <taxon>Viruses incertae sedis</taxon>
        <taxon>Naldaviricetes</taxon>
        <taxon>Lefavirales</taxon>
        <taxon>Baculoviridae</taxon>
        <taxon>Alphabaculovirus</taxon>
        <taxon>Alphabaculovirus helarmigerae</taxon>
    </lineage>
</organism>
<sequence>MYTSHKKNLNIAQQLYDITQAKRQLTIKQTHYERLKRITKDARELQEIEQQLHQIRMDFLKYSTTMF</sequence>
<dbReference type="EMBL" id="KJ909666">
    <property type="protein sequence ID" value="AIG63064.1"/>
    <property type="molecule type" value="Genomic_DNA"/>
</dbReference>
<evidence type="ECO:0000313" key="6">
    <source>
        <dbReference type="EMBL" id="AMN16026.1"/>
    </source>
</evidence>
<reference evidence="1" key="1">
    <citation type="journal article" date="2015" name="Genome Announc.">
        <title>Complete Genome Sequences of Helicoverpa armigera Single Nucleopolyhedrovirus Strains AC53 and H25EA1 from Australia.</title>
        <authorList>
            <person name="Noune C."/>
            <person name="Hauxwell C."/>
        </authorList>
    </citation>
    <scope>NUCLEOTIDE SEQUENCE</scope>
    <source>
        <strain evidence="1">AC53</strain>
    </source>
</reference>
<dbReference type="EMBL" id="KU738904">
    <property type="protein sequence ID" value="AMN16440.1"/>
    <property type="molecule type" value="Genomic_DNA"/>
</dbReference>
<protein>
    <submittedName>
        <fullName evidence="1">ORF22</fullName>
    </submittedName>
</protein>
<dbReference type="Pfam" id="PF06034">
    <property type="entry name" value="DUF919"/>
    <property type="match status" value="1"/>
</dbReference>
<dbReference type="EMBL" id="KU738897">
    <property type="protein sequence ID" value="AMN15474.1"/>
    <property type="molecule type" value="Genomic_DNA"/>
</dbReference>
<dbReference type="InterPro" id="IPR009265">
    <property type="entry name" value="AcMNPV_Orf29"/>
</dbReference>
<dbReference type="EMBL" id="KU738899">
    <property type="protein sequence ID" value="AMN15750.1"/>
    <property type="molecule type" value="Genomic_DNA"/>
</dbReference>
<reference evidence="1" key="3">
    <citation type="submission" date="2016-08" db="EMBL/GenBank/DDBJ databases">
        <authorList>
            <person name="Seilhamer J.J."/>
        </authorList>
    </citation>
    <scope>NUCLEOTIDE SEQUENCE</scope>
    <source>
        <strain evidence="1">AC53</strain>
        <strain evidence="7">AC53T4.1</strain>
        <strain evidence="8">AC53T4.2</strain>
    </source>
</reference>
<dbReference type="EMBL" id="KU738903">
    <property type="protein sequence ID" value="AMN16301.1"/>
    <property type="molecule type" value="Genomic_DNA"/>
</dbReference>
<dbReference type="EMBL" id="KU738902">
    <property type="protein sequence ID" value="AMN16164.1"/>
    <property type="molecule type" value="Genomic_DNA"/>
</dbReference>
<dbReference type="EMBL" id="KU738901">
    <property type="protein sequence ID" value="AMN16026.1"/>
    <property type="molecule type" value="Genomic_DNA"/>
</dbReference>
<accession>A0A075TSW4</accession>
<dbReference type="EMBL" id="KU738898">
    <property type="protein sequence ID" value="AMN15612.1"/>
    <property type="molecule type" value="Genomic_DNA"/>
</dbReference>
<reference evidence="2" key="2">
    <citation type="journal article" date="2016" name="Genome Announc.">
        <title>Complete Genome Sequences of Seven Helicoverpa armigera SNPV-AC53-Derived Strains.</title>
        <authorList>
            <person name="Noune C."/>
            <person name="Hauxwell C."/>
        </authorList>
    </citation>
    <scope>NUCLEOTIDE SEQUENCE</scope>
    <source>
        <strain evidence="2">AC53C3</strain>
        <strain evidence="3">AC53C5</strain>
        <strain evidence="4">AC53C6</strain>
        <strain evidence="5">AC53C9</strain>
        <strain evidence="6">AC53T2</strain>
        <strain evidence="9">AC53T5</strain>
    </source>
</reference>
<evidence type="ECO:0000313" key="9">
    <source>
        <dbReference type="EMBL" id="AMN16440.1"/>
    </source>
</evidence>
<name>A0A075TSW4_9ABAC</name>